<dbReference type="SUPFAM" id="SSF46689">
    <property type="entry name" value="Homeodomain-like"/>
    <property type="match status" value="1"/>
</dbReference>
<dbReference type="RefSeq" id="WP_377817303.1">
    <property type="nucleotide sequence ID" value="NZ_JBHSLU010000060.1"/>
</dbReference>
<accession>A0ABW0P4K0</accession>
<dbReference type="PANTHER" id="PTHR46796">
    <property type="entry name" value="HTH-TYPE TRANSCRIPTIONAL ACTIVATOR RHAS-RELATED"/>
    <property type="match status" value="1"/>
</dbReference>
<evidence type="ECO:0000259" key="4">
    <source>
        <dbReference type="PROSITE" id="PS01124"/>
    </source>
</evidence>
<dbReference type="InterPro" id="IPR009057">
    <property type="entry name" value="Homeodomain-like_sf"/>
</dbReference>
<dbReference type="InterPro" id="IPR003313">
    <property type="entry name" value="AraC-bd"/>
</dbReference>
<reference evidence="6" key="1">
    <citation type="journal article" date="2019" name="Int. J. Syst. Evol. Microbiol.">
        <title>The Global Catalogue of Microorganisms (GCM) 10K type strain sequencing project: providing services to taxonomists for standard genome sequencing and annotation.</title>
        <authorList>
            <consortium name="The Broad Institute Genomics Platform"/>
            <consortium name="The Broad Institute Genome Sequencing Center for Infectious Disease"/>
            <person name="Wu L."/>
            <person name="Ma J."/>
        </authorList>
    </citation>
    <scope>NUCLEOTIDE SEQUENCE [LARGE SCALE GENOMIC DNA]</scope>
    <source>
        <strain evidence="6">CCUG 43117</strain>
    </source>
</reference>
<gene>
    <name evidence="5" type="ORF">ACFPN9_17310</name>
</gene>
<evidence type="ECO:0000256" key="1">
    <source>
        <dbReference type="ARBA" id="ARBA00023015"/>
    </source>
</evidence>
<sequence>MTMHAIASLGRPRRSFAEFYRSSAYSQFPQEHRTHFWSQFHGFVVDQQPHDFTDIASTDWVLGLPLKAACPTRFDYGDGWRQRPRSRGDFLLVPPGTEVRYEIAGPTRLLVLTWSGGLLTDLDDELFADEEAALRPLIGHYFKNNGLEAACRSLWMELARTDDASRLFLDSAVTHLAGSLLRCAARHRERSTYRRIEIRRVLAYIEDNLGKDLSLTELSGIAGLSLFHFAREFQAQVGVSPYRYIQQRRTGQALRLIEAKQLPIEEIARRCGFASLRSMRAQIRRHAGARTMS</sequence>
<feature type="domain" description="HTH araC/xylS-type" evidence="4">
    <location>
        <begin position="199"/>
        <end position="293"/>
    </location>
</feature>
<dbReference type="InterPro" id="IPR050204">
    <property type="entry name" value="AraC_XylS_family_regulators"/>
</dbReference>
<keyword evidence="1" id="KW-0805">Transcription regulation</keyword>
<dbReference type="Proteomes" id="UP001596060">
    <property type="component" value="Unassembled WGS sequence"/>
</dbReference>
<name>A0ABW0P4K0_9HYPH</name>
<dbReference type="Pfam" id="PF02311">
    <property type="entry name" value="AraC_binding"/>
    <property type="match status" value="1"/>
</dbReference>
<keyword evidence="6" id="KW-1185">Reference proteome</keyword>
<evidence type="ECO:0000256" key="3">
    <source>
        <dbReference type="ARBA" id="ARBA00023163"/>
    </source>
</evidence>
<organism evidence="5 6">
    <name type="scientific">Bosea massiliensis</name>
    <dbReference type="NCBI Taxonomy" id="151419"/>
    <lineage>
        <taxon>Bacteria</taxon>
        <taxon>Pseudomonadati</taxon>
        <taxon>Pseudomonadota</taxon>
        <taxon>Alphaproteobacteria</taxon>
        <taxon>Hyphomicrobiales</taxon>
        <taxon>Boseaceae</taxon>
        <taxon>Bosea</taxon>
    </lineage>
</organism>
<dbReference type="InterPro" id="IPR018060">
    <property type="entry name" value="HTH_AraC"/>
</dbReference>
<keyword evidence="3" id="KW-0804">Transcription</keyword>
<comment type="caution">
    <text evidence="5">The sequence shown here is derived from an EMBL/GenBank/DDBJ whole genome shotgun (WGS) entry which is preliminary data.</text>
</comment>
<dbReference type="Gene3D" id="1.10.10.60">
    <property type="entry name" value="Homeodomain-like"/>
    <property type="match status" value="2"/>
</dbReference>
<evidence type="ECO:0000313" key="6">
    <source>
        <dbReference type="Proteomes" id="UP001596060"/>
    </source>
</evidence>
<dbReference type="Pfam" id="PF12833">
    <property type="entry name" value="HTH_18"/>
    <property type="match status" value="1"/>
</dbReference>
<dbReference type="PROSITE" id="PS01124">
    <property type="entry name" value="HTH_ARAC_FAMILY_2"/>
    <property type="match status" value="1"/>
</dbReference>
<dbReference type="SMART" id="SM00342">
    <property type="entry name" value="HTH_ARAC"/>
    <property type="match status" value="1"/>
</dbReference>
<proteinExistence type="predicted"/>
<protein>
    <submittedName>
        <fullName evidence="5">Helix-turn-helix domain-containing protein</fullName>
    </submittedName>
</protein>
<evidence type="ECO:0000313" key="5">
    <source>
        <dbReference type="EMBL" id="MFC5506997.1"/>
    </source>
</evidence>
<evidence type="ECO:0000256" key="2">
    <source>
        <dbReference type="ARBA" id="ARBA00023125"/>
    </source>
</evidence>
<keyword evidence="2" id="KW-0238">DNA-binding</keyword>
<dbReference type="EMBL" id="JBHSLU010000060">
    <property type="protein sequence ID" value="MFC5506997.1"/>
    <property type="molecule type" value="Genomic_DNA"/>
</dbReference>